<dbReference type="AlphaFoldDB" id="A0AAD1Y8M9"/>
<dbReference type="EMBL" id="CAMPGE010028934">
    <property type="protein sequence ID" value="CAI2386425.1"/>
    <property type="molecule type" value="Genomic_DNA"/>
</dbReference>
<name>A0AAD1Y8M9_EUPCR</name>
<evidence type="ECO:0000313" key="2">
    <source>
        <dbReference type="EMBL" id="CAI2386425.1"/>
    </source>
</evidence>
<keyword evidence="3" id="KW-1185">Reference proteome</keyword>
<protein>
    <submittedName>
        <fullName evidence="2">Uncharacterized protein</fullName>
    </submittedName>
</protein>
<gene>
    <name evidence="2" type="ORF">ECRASSUSDP1_LOCUS28042</name>
</gene>
<reference evidence="2" key="1">
    <citation type="submission" date="2023-07" db="EMBL/GenBank/DDBJ databases">
        <authorList>
            <consortium name="AG Swart"/>
            <person name="Singh M."/>
            <person name="Singh A."/>
            <person name="Seah K."/>
            <person name="Emmerich C."/>
        </authorList>
    </citation>
    <scope>NUCLEOTIDE SEQUENCE</scope>
    <source>
        <strain evidence="2">DP1</strain>
    </source>
</reference>
<comment type="caution">
    <text evidence="2">The sequence shown here is derived from an EMBL/GenBank/DDBJ whole genome shotgun (WGS) entry which is preliminary data.</text>
</comment>
<dbReference type="Proteomes" id="UP001295684">
    <property type="component" value="Unassembled WGS sequence"/>
</dbReference>
<feature type="region of interest" description="Disordered" evidence="1">
    <location>
        <begin position="146"/>
        <end position="175"/>
    </location>
</feature>
<feature type="region of interest" description="Disordered" evidence="1">
    <location>
        <begin position="243"/>
        <end position="275"/>
    </location>
</feature>
<feature type="region of interest" description="Disordered" evidence="1">
    <location>
        <begin position="87"/>
        <end position="114"/>
    </location>
</feature>
<accession>A0AAD1Y8M9</accession>
<evidence type="ECO:0000313" key="3">
    <source>
        <dbReference type="Proteomes" id="UP001295684"/>
    </source>
</evidence>
<evidence type="ECO:0000256" key="1">
    <source>
        <dbReference type="SAM" id="MobiDB-lite"/>
    </source>
</evidence>
<feature type="compositionally biased region" description="Basic residues" evidence="1">
    <location>
        <begin position="105"/>
        <end position="114"/>
    </location>
</feature>
<organism evidence="2 3">
    <name type="scientific">Euplotes crassus</name>
    <dbReference type="NCBI Taxonomy" id="5936"/>
    <lineage>
        <taxon>Eukaryota</taxon>
        <taxon>Sar</taxon>
        <taxon>Alveolata</taxon>
        <taxon>Ciliophora</taxon>
        <taxon>Intramacronucleata</taxon>
        <taxon>Spirotrichea</taxon>
        <taxon>Hypotrichia</taxon>
        <taxon>Euplotida</taxon>
        <taxon>Euplotidae</taxon>
        <taxon>Moneuplotes</taxon>
    </lineage>
</organism>
<sequence length="372" mass="43063">MNSREDLIGLIASRTKVIKKIMRSNGREKRSMLSYQKKTIHKNKYETTLQNKQSSSREELLSLSASFHNSLVEYASGMKLKLCKMSNGKNERNGKQAHMKVCPKTPKRTKDKKCHGHSCYTQEERIQKAYMIRKKLHKKTLEINRNKPSSEKDLTALISSSQIPTPRTPRDKACFTPNLKKLHSKRKKFGKFIYKKSPSVFMTTKKEPSKKRNTSRKKFKYSPMVIHTVYGEQEAESIKSKSNSFLGSKMKNPNRTQYSSDRMTQSCSKDLNTKDSLSPDQDTIVLKTDLKNLMLKSEILRNTRLKLRKKGKKEVKKLEICINNQVFGTTCNSFRESRVALSPKNENEESSNSKTSRFVVLENVYSIFDRYD</sequence>
<proteinExistence type="predicted"/>